<dbReference type="Proteomes" id="UP000198583">
    <property type="component" value="Unassembled WGS sequence"/>
</dbReference>
<protein>
    <recommendedName>
        <fullName evidence="3">VOC domain-containing protein</fullName>
    </recommendedName>
</protein>
<sequence>MITTDFVPGAPAWIDLGTSDEAAAAEFYGRVLGWGYQPLETPGSGVFTHAGRTVAGQVSSQSGSWTVHFAASGAEPAADVRLTDPHGGEFGVWQAGERPGIGAVSIPGSLTWLELHSPAPSASAAFYRSLFSWEIELIPGAPGQFLRPAGTGAGRLFGAIVADTQAFWLPYFEVADVDQAAASAPVLLAPHDLDGVGRIAVLVDPFGARFGVMRSVTVESLPNF</sequence>
<dbReference type="STRING" id="84724.SAMN04488564_101319"/>
<keyword evidence="2" id="KW-1185">Reference proteome</keyword>
<evidence type="ECO:0000313" key="1">
    <source>
        <dbReference type="EMBL" id="SFQ96741.1"/>
    </source>
</evidence>
<dbReference type="InterPro" id="IPR052164">
    <property type="entry name" value="Anthracycline_SecMetBiosynth"/>
</dbReference>
<dbReference type="AlphaFoldDB" id="A0A1I6CUF6"/>
<organism evidence="1 2">
    <name type="scientific">Lentzea waywayandensis</name>
    <dbReference type="NCBI Taxonomy" id="84724"/>
    <lineage>
        <taxon>Bacteria</taxon>
        <taxon>Bacillati</taxon>
        <taxon>Actinomycetota</taxon>
        <taxon>Actinomycetes</taxon>
        <taxon>Pseudonocardiales</taxon>
        <taxon>Pseudonocardiaceae</taxon>
        <taxon>Lentzea</taxon>
    </lineage>
</organism>
<name>A0A1I6CUF6_9PSEU</name>
<dbReference type="PANTHER" id="PTHR33993:SF14">
    <property type="entry name" value="GB|AAF24581.1"/>
    <property type="match status" value="1"/>
</dbReference>
<dbReference type="Gene3D" id="3.10.180.10">
    <property type="entry name" value="2,3-Dihydroxybiphenyl 1,2-Dioxygenase, domain 1"/>
    <property type="match status" value="2"/>
</dbReference>
<dbReference type="OrthoDB" id="9793039at2"/>
<dbReference type="EMBL" id="FOYL01000001">
    <property type="protein sequence ID" value="SFQ96741.1"/>
    <property type="molecule type" value="Genomic_DNA"/>
</dbReference>
<accession>A0A1I6CUF6</accession>
<dbReference type="RefSeq" id="WP_093587919.1">
    <property type="nucleotide sequence ID" value="NZ_FOYL01000001.1"/>
</dbReference>
<dbReference type="InterPro" id="IPR029068">
    <property type="entry name" value="Glyas_Bleomycin-R_OHBP_Dase"/>
</dbReference>
<evidence type="ECO:0000313" key="2">
    <source>
        <dbReference type="Proteomes" id="UP000198583"/>
    </source>
</evidence>
<dbReference type="PANTHER" id="PTHR33993">
    <property type="entry name" value="GLYOXALASE-RELATED"/>
    <property type="match status" value="1"/>
</dbReference>
<reference evidence="2" key="1">
    <citation type="submission" date="2016-10" db="EMBL/GenBank/DDBJ databases">
        <authorList>
            <person name="Varghese N."/>
            <person name="Submissions S."/>
        </authorList>
    </citation>
    <scope>NUCLEOTIDE SEQUENCE [LARGE SCALE GENOMIC DNA]</scope>
    <source>
        <strain evidence="2">DSM 44232</strain>
    </source>
</reference>
<proteinExistence type="predicted"/>
<dbReference type="SUPFAM" id="SSF54593">
    <property type="entry name" value="Glyoxalase/Bleomycin resistance protein/Dihydroxybiphenyl dioxygenase"/>
    <property type="match status" value="2"/>
</dbReference>
<gene>
    <name evidence="1" type="ORF">SAMN04488564_101319</name>
</gene>
<evidence type="ECO:0008006" key="3">
    <source>
        <dbReference type="Google" id="ProtNLM"/>
    </source>
</evidence>